<proteinExistence type="predicted"/>
<keyword evidence="4 6" id="KW-1133">Transmembrane helix</keyword>
<feature type="transmembrane region" description="Helical" evidence="6">
    <location>
        <begin position="199"/>
        <end position="220"/>
    </location>
</feature>
<feature type="transmembrane region" description="Helical" evidence="6">
    <location>
        <begin position="71"/>
        <end position="89"/>
    </location>
</feature>
<evidence type="ECO:0000313" key="8">
    <source>
        <dbReference type="Proteomes" id="UP000626026"/>
    </source>
</evidence>
<feature type="transmembrane region" description="Helical" evidence="6">
    <location>
        <begin position="18"/>
        <end position="36"/>
    </location>
</feature>
<protein>
    <submittedName>
        <fullName evidence="7">Cytochrome c oxidase assembly protein</fullName>
    </submittedName>
</protein>
<accession>A0ABR7RFX3</accession>
<comment type="subcellular location">
    <subcellularLocation>
        <location evidence="1">Cell membrane</location>
        <topology evidence="1">Multi-pass membrane protein</topology>
    </subcellularLocation>
</comment>
<feature type="transmembrane region" description="Helical" evidence="6">
    <location>
        <begin position="154"/>
        <end position="179"/>
    </location>
</feature>
<name>A0ABR7RFX3_9PROT</name>
<dbReference type="Pfam" id="PF09678">
    <property type="entry name" value="Caa3_CtaG"/>
    <property type="match status" value="1"/>
</dbReference>
<reference evidence="7 8" key="1">
    <citation type="journal article" date="2013" name="Int. J. Syst. Evol. Microbiol.">
        <title>Roseomonas aerophila sp. nov., isolated from air.</title>
        <authorList>
            <person name="Kim S.J."/>
            <person name="Weon H.Y."/>
            <person name="Ahn J.H."/>
            <person name="Hong S.B."/>
            <person name="Seok S.J."/>
            <person name="Whang K.S."/>
            <person name="Kwon S.W."/>
        </authorList>
    </citation>
    <scope>NUCLEOTIDE SEQUENCE [LARGE SCALE GENOMIC DNA]</scope>
    <source>
        <strain evidence="7 8">NBRC 108923</strain>
    </source>
</reference>
<dbReference type="InterPro" id="IPR019108">
    <property type="entry name" value="Caa3_assmbl_CtaG-rel"/>
</dbReference>
<dbReference type="RefSeq" id="WP_187782594.1">
    <property type="nucleotide sequence ID" value="NZ_JACTVA010000001.1"/>
</dbReference>
<keyword evidence="2" id="KW-1003">Cell membrane</keyword>
<keyword evidence="3 6" id="KW-0812">Transmembrane</keyword>
<evidence type="ECO:0000313" key="7">
    <source>
        <dbReference type="EMBL" id="MBC9205425.1"/>
    </source>
</evidence>
<keyword evidence="5 6" id="KW-0472">Membrane</keyword>
<feature type="transmembrane region" description="Helical" evidence="6">
    <location>
        <begin position="43"/>
        <end position="65"/>
    </location>
</feature>
<dbReference type="EMBL" id="JACTVA010000001">
    <property type="protein sequence ID" value="MBC9205425.1"/>
    <property type="molecule type" value="Genomic_DNA"/>
</dbReference>
<dbReference type="Proteomes" id="UP000626026">
    <property type="component" value="Unassembled WGS sequence"/>
</dbReference>
<comment type="caution">
    <text evidence="7">The sequence shown here is derived from an EMBL/GenBank/DDBJ whole genome shotgun (WGS) entry which is preliminary data.</text>
</comment>
<gene>
    <name evidence="7" type="ORF">IBL26_01150</name>
</gene>
<evidence type="ECO:0000256" key="5">
    <source>
        <dbReference type="ARBA" id="ARBA00023136"/>
    </source>
</evidence>
<evidence type="ECO:0000256" key="4">
    <source>
        <dbReference type="ARBA" id="ARBA00022989"/>
    </source>
</evidence>
<keyword evidence="8" id="KW-1185">Reference proteome</keyword>
<evidence type="ECO:0000256" key="3">
    <source>
        <dbReference type="ARBA" id="ARBA00022692"/>
    </source>
</evidence>
<organism evidence="7 8">
    <name type="scientific">Teichococcus aerophilus</name>
    <dbReference type="NCBI Taxonomy" id="1224513"/>
    <lineage>
        <taxon>Bacteria</taxon>
        <taxon>Pseudomonadati</taxon>
        <taxon>Pseudomonadota</taxon>
        <taxon>Alphaproteobacteria</taxon>
        <taxon>Acetobacterales</taxon>
        <taxon>Roseomonadaceae</taxon>
        <taxon>Roseomonas</taxon>
    </lineage>
</organism>
<evidence type="ECO:0000256" key="6">
    <source>
        <dbReference type="SAM" id="Phobius"/>
    </source>
</evidence>
<sequence>MTSYCGAPPDPADLMRSWNLDPILLLALGAGALVAWRSRHPKPALAAIGVLALAFVSPLCALSVSLFSARAVHHLLVVAVAAPLLAMAFTARRPMLPGLAFVVATAVLWAWHLPSFYDAALAGTALYWLMQATLLASAFWFWQAMFAAPPVTGVLMAILGMAQMGMLGALLTFATTPLYATHIGTTLPWGLDQVVDQQLAGLVMWVPGIVPYALAVAVLARRTWARAAAAA</sequence>
<feature type="transmembrane region" description="Helical" evidence="6">
    <location>
        <begin position="96"/>
        <end position="113"/>
    </location>
</feature>
<evidence type="ECO:0000256" key="1">
    <source>
        <dbReference type="ARBA" id="ARBA00004651"/>
    </source>
</evidence>
<evidence type="ECO:0000256" key="2">
    <source>
        <dbReference type="ARBA" id="ARBA00022475"/>
    </source>
</evidence>